<proteinExistence type="predicted"/>
<gene>
    <name evidence="1" type="ORF">G7084_03430</name>
</gene>
<evidence type="ECO:0000313" key="1">
    <source>
        <dbReference type="EMBL" id="QIL50452.1"/>
    </source>
</evidence>
<dbReference type="AlphaFoldDB" id="A0A6G8AZR2"/>
<dbReference type="Proteomes" id="UP000500741">
    <property type="component" value="Chromosome"/>
</dbReference>
<evidence type="ECO:0000313" key="2">
    <source>
        <dbReference type="Proteomes" id="UP000500741"/>
    </source>
</evidence>
<sequence length="47" mass="5388">MIRLVTRIQVVTQVGIQVANLHQSQERHQVVIRLLIQAQIVIHTGIH</sequence>
<keyword evidence="2" id="KW-1185">Reference proteome</keyword>
<reference evidence="1 2" key="1">
    <citation type="submission" date="2020-03" db="EMBL/GenBank/DDBJ databases">
        <title>Weissella sp. nov., isolated from Cybister lewisianus.</title>
        <authorList>
            <person name="Hyun D.-W."/>
            <person name="Bae J.-W."/>
        </authorList>
    </citation>
    <scope>NUCLEOTIDE SEQUENCE [LARGE SCALE GENOMIC DNA]</scope>
    <source>
        <strain evidence="1 2">HDW19</strain>
    </source>
</reference>
<organism evidence="1 2">
    <name type="scientific">Weissella coleopterorum</name>
    <dbReference type="NCBI Taxonomy" id="2714949"/>
    <lineage>
        <taxon>Bacteria</taxon>
        <taxon>Bacillati</taxon>
        <taxon>Bacillota</taxon>
        <taxon>Bacilli</taxon>
        <taxon>Lactobacillales</taxon>
        <taxon>Lactobacillaceae</taxon>
        <taxon>Weissella</taxon>
    </lineage>
</organism>
<protein>
    <submittedName>
        <fullName evidence="1">Uncharacterized protein</fullName>
    </submittedName>
</protein>
<dbReference type="RefSeq" id="WP_166010080.1">
    <property type="nucleotide sequence ID" value="NZ_CP049888.1"/>
</dbReference>
<name>A0A6G8AZR2_9LACO</name>
<dbReference type="KEGG" id="wco:G7084_03430"/>
<dbReference type="EMBL" id="CP049888">
    <property type="protein sequence ID" value="QIL50452.1"/>
    <property type="molecule type" value="Genomic_DNA"/>
</dbReference>
<accession>A0A6G8AZR2</accession>